<feature type="region of interest" description="Disordered" evidence="1">
    <location>
        <begin position="56"/>
        <end position="81"/>
    </location>
</feature>
<evidence type="ECO:0000313" key="3">
    <source>
        <dbReference type="Proteomes" id="UP000600918"/>
    </source>
</evidence>
<dbReference type="EMBL" id="JACSDY010000021">
    <property type="protein sequence ID" value="KAF7394421.1"/>
    <property type="molecule type" value="Genomic_DNA"/>
</dbReference>
<accession>A0A834JVK4</accession>
<organism evidence="2 3">
    <name type="scientific">Vespula pensylvanica</name>
    <name type="common">Western yellow jacket</name>
    <name type="synonym">Wasp</name>
    <dbReference type="NCBI Taxonomy" id="30213"/>
    <lineage>
        <taxon>Eukaryota</taxon>
        <taxon>Metazoa</taxon>
        <taxon>Ecdysozoa</taxon>
        <taxon>Arthropoda</taxon>
        <taxon>Hexapoda</taxon>
        <taxon>Insecta</taxon>
        <taxon>Pterygota</taxon>
        <taxon>Neoptera</taxon>
        <taxon>Endopterygota</taxon>
        <taxon>Hymenoptera</taxon>
        <taxon>Apocrita</taxon>
        <taxon>Aculeata</taxon>
        <taxon>Vespoidea</taxon>
        <taxon>Vespidae</taxon>
        <taxon>Vespinae</taxon>
        <taxon>Vespula</taxon>
    </lineage>
</organism>
<keyword evidence="3" id="KW-1185">Reference proteome</keyword>
<gene>
    <name evidence="2" type="ORF">H0235_017016</name>
</gene>
<sequence length="81" mass="8734">MKNREQRVERGTLRIEGKGKASVLERDVTGASTRFVRLVGMRNVCGLNVVSAELSRGRVPSDQPLVPSDVDAPGTEPDSAN</sequence>
<evidence type="ECO:0000313" key="2">
    <source>
        <dbReference type="EMBL" id="KAF7394421.1"/>
    </source>
</evidence>
<protein>
    <submittedName>
        <fullName evidence="2">Uncharacterized protein</fullName>
    </submittedName>
</protein>
<reference evidence="2" key="1">
    <citation type="journal article" date="2020" name="G3 (Bethesda)">
        <title>High-Quality Assemblies for Three Invasive Social Wasps from the &lt;i&gt;Vespula&lt;/i&gt; Genus.</title>
        <authorList>
            <person name="Harrop T.W.R."/>
            <person name="Guhlin J."/>
            <person name="McLaughlin G.M."/>
            <person name="Permina E."/>
            <person name="Stockwell P."/>
            <person name="Gilligan J."/>
            <person name="Le Lec M.F."/>
            <person name="Gruber M.A.M."/>
            <person name="Quinn O."/>
            <person name="Lovegrove M."/>
            <person name="Duncan E.J."/>
            <person name="Remnant E.J."/>
            <person name="Van Eeckhoven J."/>
            <person name="Graham B."/>
            <person name="Knapp R.A."/>
            <person name="Langford K.W."/>
            <person name="Kronenberg Z."/>
            <person name="Press M.O."/>
            <person name="Eacker S.M."/>
            <person name="Wilson-Rankin E.E."/>
            <person name="Purcell J."/>
            <person name="Lester P.J."/>
            <person name="Dearden P.K."/>
        </authorList>
    </citation>
    <scope>NUCLEOTIDE SEQUENCE</scope>
    <source>
        <strain evidence="2">Volc-1</strain>
    </source>
</reference>
<evidence type="ECO:0000256" key="1">
    <source>
        <dbReference type="SAM" id="MobiDB-lite"/>
    </source>
</evidence>
<dbReference type="AlphaFoldDB" id="A0A834JVK4"/>
<name>A0A834JVK4_VESPE</name>
<proteinExistence type="predicted"/>
<comment type="caution">
    <text evidence="2">The sequence shown here is derived from an EMBL/GenBank/DDBJ whole genome shotgun (WGS) entry which is preliminary data.</text>
</comment>
<dbReference type="Proteomes" id="UP000600918">
    <property type="component" value="Unassembled WGS sequence"/>
</dbReference>